<protein>
    <recommendedName>
        <fullName evidence="2">Ras-associating domain-containing protein</fullName>
    </recommendedName>
</protein>
<dbReference type="Pfam" id="PF00788">
    <property type="entry name" value="RA"/>
    <property type="match status" value="1"/>
</dbReference>
<evidence type="ECO:0000256" key="1">
    <source>
        <dbReference type="SAM" id="MobiDB-lite"/>
    </source>
</evidence>
<feature type="domain" description="Ras-associating" evidence="2">
    <location>
        <begin position="24"/>
        <end position="54"/>
    </location>
</feature>
<dbReference type="InterPro" id="IPR000159">
    <property type="entry name" value="RA_dom"/>
</dbReference>
<name>A0ABD1CJI8_CULPP</name>
<organism evidence="3 4">
    <name type="scientific">Culex pipiens pipiens</name>
    <name type="common">Northern house mosquito</name>
    <dbReference type="NCBI Taxonomy" id="38569"/>
    <lineage>
        <taxon>Eukaryota</taxon>
        <taxon>Metazoa</taxon>
        <taxon>Ecdysozoa</taxon>
        <taxon>Arthropoda</taxon>
        <taxon>Hexapoda</taxon>
        <taxon>Insecta</taxon>
        <taxon>Pterygota</taxon>
        <taxon>Neoptera</taxon>
        <taxon>Endopterygota</taxon>
        <taxon>Diptera</taxon>
        <taxon>Nematocera</taxon>
        <taxon>Culicoidea</taxon>
        <taxon>Culicidae</taxon>
        <taxon>Culicinae</taxon>
        <taxon>Culicini</taxon>
        <taxon>Culex</taxon>
        <taxon>Culex</taxon>
    </lineage>
</organism>
<dbReference type="SMART" id="SM00314">
    <property type="entry name" value="RA"/>
    <property type="match status" value="1"/>
</dbReference>
<dbReference type="AlphaFoldDB" id="A0ABD1CJI8"/>
<reference evidence="3 4" key="1">
    <citation type="submission" date="2024-05" db="EMBL/GenBank/DDBJ databases">
        <title>Culex pipiens pipiens assembly and annotation.</title>
        <authorList>
            <person name="Alout H."/>
            <person name="Durand T."/>
        </authorList>
    </citation>
    <scope>NUCLEOTIDE SEQUENCE [LARGE SCALE GENOMIC DNA]</scope>
    <source>
        <strain evidence="3">HA-2024</strain>
        <tissue evidence="3">Whole body</tissue>
    </source>
</reference>
<evidence type="ECO:0000313" key="3">
    <source>
        <dbReference type="EMBL" id="KAL1376513.1"/>
    </source>
</evidence>
<feature type="compositionally biased region" description="Low complexity" evidence="1">
    <location>
        <begin position="289"/>
        <end position="303"/>
    </location>
</feature>
<feature type="domain" description="Ras-associating" evidence="2">
    <location>
        <begin position="113"/>
        <end position="197"/>
    </location>
</feature>
<dbReference type="InterPro" id="IPR029071">
    <property type="entry name" value="Ubiquitin-like_domsf"/>
</dbReference>
<dbReference type="Proteomes" id="UP001562425">
    <property type="component" value="Unassembled WGS sequence"/>
</dbReference>
<keyword evidence="4" id="KW-1185">Reference proteome</keyword>
<sequence length="346" mass="38209">MAVKRKIEEVYTGWEKKDKRHPPTQRVLDMTEKPLQAQASWKGDGRFILKRIGNDPSSRAWVTSIRRTADARRASIATTTGGGEAAGGLQAGTTPDDPLALENVDNFLVCVFNVSNDIPYAILRVPIKSTAQDVLAQALLKARRLDNPNNFVLVEELNYSNKSNDTMQRILLDDENVYMTQANWKSIGRFVIHERSQLTPSTIRKTILPIEKISRGFSISRGSSSSSTSVHSLISKSPIQVALSDPTTSRIKCRSADVHGARSKHSHSGPGSGTSIGGRHKYSSEKETSFSSTSSSSNATSKSSNRREVHSEGETLSDEDVKENDILSTMSRFKRMSIKKLKSWKS</sequence>
<accession>A0ABD1CJI8</accession>
<feature type="region of interest" description="Disordered" evidence="1">
    <location>
        <begin position="254"/>
        <end position="325"/>
    </location>
</feature>
<evidence type="ECO:0000259" key="2">
    <source>
        <dbReference type="PROSITE" id="PS50200"/>
    </source>
</evidence>
<proteinExistence type="predicted"/>
<comment type="caution">
    <text evidence="3">The sequence shown here is derived from an EMBL/GenBank/DDBJ whole genome shotgun (WGS) entry which is preliminary data.</text>
</comment>
<evidence type="ECO:0000313" key="4">
    <source>
        <dbReference type="Proteomes" id="UP001562425"/>
    </source>
</evidence>
<gene>
    <name evidence="3" type="ORF">pipiens_004370</name>
</gene>
<dbReference type="Gene3D" id="3.10.20.90">
    <property type="entry name" value="Phosphatidylinositol 3-kinase Catalytic Subunit, Chain A, domain 1"/>
    <property type="match status" value="2"/>
</dbReference>
<dbReference type="SUPFAM" id="SSF54236">
    <property type="entry name" value="Ubiquitin-like"/>
    <property type="match status" value="2"/>
</dbReference>
<dbReference type="PROSITE" id="PS50200">
    <property type="entry name" value="RA"/>
    <property type="match status" value="2"/>
</dbReference>
<dbReference type="FunFam" id="3.10.20.90:FF:000325">
    <property type="entry name" value="Phosphoinositide phospholipase C"/>
    <property type="match status" value="1"/>
</dbReference>
<dbReference type="EMBL" id="JBEHCU010011627">
    <property type="protein sequence ID" value="KAL1376513.1"/>
    <property type="molecule type" value="Genomic_DNA"/>
</dbReference>